<dbReference type="InterPro" id="IPR036271">
    <property type="entry name" value="Tet_transcr_reg_TetR-rel_C_sf"/>
</dbReference>
<dbReference type="PANTHER" id="PTHR47506">
    <property type="entry name" value="TRANSCRIPTIONAL REGULATORY PROTEIN"/>
    <property type="match status" value="1"/>
</dbReference>
<evidence type="ECO:0000256" key="3">
    <source>
        <dbReference type="ARBA" id="ARBA00023163"/>
    </source>
</evidence>
<dbReference type="GO" id="GO:0003677">
    <property type="term" value="F:DNA binding"/>
    <property type="evidence" value="ECO:0007669"/>
    <property type="project" value="UniProtKB-UniRule"/>
</dbReference>
<evidence type="ECO:0000259" key="5">
    <source>
        <dbReference type="PROSITE" id="PS50977"/>
    </source>
</evidence>
<dbReference type="SUPFAM" id="SSF46689">
    <property type="entry name" value="Homeodomain-like"/>
    <property type="match status" value="1"/>
</dbReference>
<organism evidence="6 7">
    <name type="scientific">Streptomyces canus</name>
    <dbReference type="NCBI Taxonomy" id="58343"/>
    <lineage>
        <taxon>Bacteria</taxon>
        <taxon>Bacillati</taxon>
        <taxon>Actinomycetota</taxon>
        <taxon>Actinomycetes</taxon>
        <taxon>Kitasatosporales</taxon>
        <taxon>Streptomycetaceae</taxon>
        <taxon>Streptomyces</taxon>
        <taxon>Streptomyces aurantiacus group</taxon>
    </lineage>
</organism>
<dbReference type="PANTHER" id="PTHR47506:SF1">
    <property type="entry name" value="HTH-TYPE TRANSCRIPTIONAL REGULATOR YJDC"/>
    <property type="match status" value="1"/>
</dbReference>
<dbReference type="InterPro" id="IPR009057">
    <property type="entry name" value="Homeodomain-like_sf"/>
</dbReference>
<sequence length="237" mass="26331">MARQPVQARARAKYDAIFKAAAELFAEQGFAQTTVDQILQRAGGLSRGSLYNLWKDKDELAYTIVTESLIMDSITFATPRLQSVVDASILLAVLTPHVTVIKAANRLATEQGKAFFGYLWRTYTPLITELMTQARDLGELEPGVEPADWAALWVDAWVGLDLRFRENYDELATAVDRLNQQMVHSVAAPETKAKLQVSIGRGHELIHTSQHADAYYTSLQEQLKEDRGSAPKPIAAD</sequence>
<evidence type="ECO:0000256" key="4">
    <source>
        <dbReference type="PROSITE-ProRule" id="PRU00335"/>
    </source>
</evidence>
<feature type="domain" description="HTH tetR-type" evidence="5">
    <location>
        <begin position="11"/>
        <end position="72"/>
    </location>
</feature>
<evidence type="ECO:0000256" key="2">
    <source>
        <dbReference type="ARBA" id="ARBA00023125"/>
    </source>
</evidence>
<comment type="caution">
    <text evidence="6">The sequence shown here is derived from an EMBL/GenBank/DDBJ whole genome shotgun (WGS) entry which is preliminary data.</text>
</comment>
<dbReference type="SUPFAM" id="SSF48498">
    <property type="entry name" value="Tetracyclin repressor-like, C-terminal domain"/>
    <property type="match status" value="1"/>
</dbReference>
<proteinExistence type="predicted"/>
<name>A0A117QW22_9ACTN</name>
<dbReference type="Pfam" id="PF00440">
    <property type="entry name" value="TetR_N"/>
    <property type="match status" value="1"/>
</dbReference>
<evidence type="ECO:0000313" key="6">
    <source>
        <dbReference type="EMBL" id="KUN57258.1"/>
    </source>
</evidence>
<dbReference type="InterPro" id="IPR001647">
    <property type="entry name" value="HTH_TetR"/>
</dbReference>
<protein>
    <recommendedName>
        <fullName evidence="5">HTH tetR-type domain-containing protein</fullName>
    </recommendedName>
</protein>
<evidence type="ECO:0000313" key="7">
    <source>
        <dbReference type="Proteomes" id="UP000053669"/>
    </source>
</evidence>
<keyword evidence="2 4" id="KW-0238">DNA-binding</keyword>
<dbReference type="RefSeq" id="WP_059211691.1">
    <property type="nucleotide sequence ID" value="NZ_KQ948684.1"/>
</dbReference>
<reference evidence="6 7" key="1">
    <citation type="submission" date="2015-10" db="EMBL/GenBank/DDBJ databases">
        <title>Draft genome sequence of Streptomyces canus DSM 40017, type strain for the species Streptomyces canus.</title>
        <authorList>
            <person name="Ruckert C."/>
            <person name="Winkler A."/>
            <person name="Kalinowski J."/>
            <person name="Kampfer P."/>
            <person name="Glaeser S."/>
        </authorList>
    </citation>
    <scope>NUCLEOTIDE SEQUENCE [LARGE SCALE GENOMIC DNA]</scope>
    <source>
        <strain evidence="6 7">DSM 40017</strain>
    </source>
</reference>
<dbReference type="AlphaFoldDB" id="A0A117QW22"/>
<accession>A0A117QW22</accession>
<keyword evidence="1" id="KW-0805">Transcription regulation</keyword>
<evidence type="ECO:0000256" key="1">
    <source>
        <dbReference type="ARBA" id="ARBA00023015"/>
    </source>
</evidence>
<feature type="DNA-binding region" description="H-T-H motif" evidence="4">
    <location>
        <begin position="35"/>
        <end position="54"/>
    </location>
</feature>
<dbReference type="Gene3D" id="1.10.357.10">
    <property type="entry name" value="Tetracycline Repressor, domain 2"/>
    <property type="match status" value="1"/>
</dbReference>
<dbReference type="Proteomes" id="UP000053669">
    <property type="component" value="Unassembled WGS sequence"/>
</dbReference>
<gene>
    <name evidence="6" type="ORF">AQJ46_48120</name>
</gene>
<dbReference type="EMBL" id="LMWU01000075">
    <property type="protein sequence ID" value="KUN57258.1"/>
    <property type="molecule type" value="Genomic_DNA"/>
</dbReference>
<keyword evidence="3" id="KW-0804">Transcription</keyword>
<dbReference type="PROSITE" id="PS50977">
    <property type="entry name" value="HTH_TETR_2"/>
    <property type="match status" value="1"/>
</dbReference>